<reference evidence="4" key="1">
    <citation type="submission" date="2021-01" db="UniProtKB">
        <authorList>
            <consortium name="EnsemblPlants"/>
        </authorList>
    </citation>
    <scope>IDENTIFICATION</scope>
</reference>
<dbReference type="Proteomes" id="UP000594263">
    <property type="component" value="Unplaced"/>
</dbReference>
<sequence length="236" mass="26687">MWPPWISSPARAEPPAAAPRRRNFSFKDVEKLLREEEEEEEDQRGQNQKILHQFRRKRTPSLVHRVLVSTSFLRALKSPPPTADHAIVVYFTSLRVVRRTFDDCRTVRSILRSLRAPIDERDVSMDSAFLEELQEKFGTKKVSLPRVLVGGRYLGGAEEVRQLHECGELKKLIGRSPALGSGGGHCQVCDGHRFVVCDSCDGSHKVYIDKIGFRSCSDCNLNGLIRCPNCSKTNLI</sequence>
<dbReference type="AlphaFoldDB" id="A0A7N0RJP6"/>
<dbReference type="InterPro" id="IPR002109">
    <property type="entry name" value="Glutaredoxin"/>
</dbReference>
<accession>A0A7N0RJP6</accession>
<dbReference type="PROSITE" id="PS51354">
    <property type="entry name" value="GLUTAREDOXIN_2"/>
    <property type="match status" value="1"/>
</dbReference>
<name>A0A7N0RJP6_KALFE</name>
<dbReference type="Gramene" id="Kaladp0011s0968.1.v1.1">
    <property type="protein sequence ID" value="Kaladp0011s0968.1.v1.1.CDS.1"/>
    <property type="gene ID" value="Kaladp0011s0968.v1.1"/>
</dbReference>
<dbReference type="SUPFAM" id="SSF52833">
    <property type="entry name" value="Thioredoxin-like"/>
    <property type="match status" value="1"/>
</dbReference>
<proteinExistence type="predicted"/>
<evidence type="ECO:0000313" key="4">
    <source>
        <dbReference type="EnsemblPlants" id="Kaladp0011s0968.1.v1.1.CDS.1"/>
    </source>
</evidence>
<feature type="coiled-coil region" evidence="1">
    <location>
        <begin position="26"/>
        <end position="53"/>
    </location>
</feature>
<dbReference type="OMA" id="SCFPTDP"/>
<dbReference type="PANTHER" id="PTHR45669">
    <property type="entry name" value="GLUTAREDOXIN DOMAIN-CONTAINING CYSTEINE-RICH PROTEIN CG12206-RELATED"/>
    <property type="match status" value="1"/>
</dbReference>
<evidence type="ECO:0000259" key="3">
    <source>
        <dbReference type="Pfam" id="PF00462"/>
    </source>
</evidence>
<protein>
    <recommendedName>
        <fullName evidence="3">Glutaredoxin domain-containing protein</fullName>
    </recommendedName>
</protein>
<evidence type="ECO:0000313" key="5">
    <source>
        <dbReference type="Proteomes" id="UP000594263"/>
    </source>
</evidence>
<keyword evidence="1" id="KW-0175">Coiled coil</keyword>
<evidence type="ECO:0000256" key="2">
    <source>
        <dbReference type="SAM" id="MobiDB-lite"/>
    </source>
</evidence>
<dbReference type="Gene3D" id="3.40.30.10">
    <property type="entry name" value="Glutaredoxin"/>
    <property type="match status" value="1"/>
</dbReference>
<organism evidence="4 5">
    <name type="scientific">Kalanchoe fedtschenkoi</name>
    <name type="common">Lavender scallops</name>
    <name type="synonym">South American air plant</name>
    <dbReference type="NCBI Taxonomy" id="63787"/>
    <lineage>
        <taxon>Eukaryota</taxon>
        <taxon>Viridiplantae</taxon>
        <taxon>Streptophyta</taxon>
        <taxon>Embryophyta</taxon>
        <taxon>Tracheophyta</taxon>
        <taxon>Spermatophyta</taxon>
        <taxon>Magnoliopsida</taxon>
        <taxon>eudicotyledons</taxon>
        <taxon>Gunneridae</taxon>
        <taxon>Pentapetalae</taxon>
        <taxon>Saxifragales</taxon>
        <taxon>Crassulaceae</taxon>
        <taxon>Kalanchoe</taxon>
    </lineage>
</organism>
<dbReference type="Pfam" id="PF00462">
    <property type="entry name" value="Glutaredoxin"/>
    <property type="match status" value="1"/>
</dbReference>
<keyword evidence="5" id="KW-1185">Reference proteome</keyword>
<dbReference type="EnsemblPlants" id="Kaladp0011s0968.1.v1.1">
    <property type="protein sequence ID" value="Kaladp0011s0968.1.v1.1.CDS.1"/>
    <property type="gene ID" value="Kaladp0011s0968.v1.1"/>
</dbReference>
<dbReference type="Pfam" id="PF23733">
    <property type="entry name" value="GRXCR1-2_C"/>
    <property type="match status" value="1"/>
</dbReference>
<dbReference type="PANTHER" id="PTHR45669:SF26">
    <property type="entry name" value="GLUTAREDOXIN DOMAIN-CONTAINING PROTEIN"/>
    <property type="match status" value="1"/>
</dbReference>
<dbReference type="CDD" id="cd03031">
    <property type="entry name" value="GRX_GRX_like"/>
    <property type="match status" value="1"/>
</dbReference>
<feature type="region of interest" description="Disordered" evidence="2">
    <location>
        <begin position="1"/>
        <end position="23"/>
    </location>
</feature>
<feature type="domain" description="Glutaredoxin" evidence="3">
    <location>
        <begin position="88"/>
        <end position="153"/>
    </location>
</feature>
<evidence type="ECO:0000256" key="1">
    <source>
        <dbReference type="SAM" id="Coils"/>
    </source>
</evidence>
<dbReference type="InterPro" id="IPR036249">
    <property type="entry name" value="Thioredoxin-like_sf"/>
</dbReference>